<sequence length="74" mass="7488">MGYPDKRSLLRDGGIIAGVLATVLLGPSAVVASALEEANRAPQHSIRFVSASSAAAEVPRAGYAGAARNRSVPA</sequence>
<accession>A0A4U0SND7</accession>
<dbReference type="EMBL" id="SUMC01000012">
    <property type="protein sequence ID" value="TKA10693.1"/>
    <property type="molecule type" value="Genomic_DNA"/>
</dbReference>
<reference evidence="1 2" key="1">
    <citation type="submission" date="2019-04" db="EMBL/GenBank/DDBJ databases">
        <title>Streptomyces oryziradicis sp. nov., a novel actinomycete isolated from rhizosphere soil of rice (Oryza sativa L.).</title>
        <authorList>
            <person name="Li C."/>
        </authorList>
    </citation>
    <scope>NUCLEOTIDE SEQUENCE [LARGE SCALE GENOMIC DNA]</scope>
    <source>
        <strain evidence="1 2">NEAU-C40</strain>
    </source>
</reference>
<proteinExistence type="predicted"/>
<dbReference type="RefSeq" id="WP_136724454.1">
    <property type="nucleotide sequence ID" value="NZ_JAOPYF010000523.1"/>
</dbReference>
<dbReference type="AlphaFoldDB" id="A0A4U0SND7"/>
<dbReference type="Proteomes" id="UP000305778">
    <property type="component" value="Unassembled WGS sequence"/>
</dbReference>
<gene>
    <name evidence="1" type="ORF">FCI23_15420</name>
</gene>
<protein>
    <submittedName>
        <fullName evidence="1">Uncharacterized protein</fullName>
    </submittedName>
</protein>
<comment type="caution">
    <text evidence="1">The sequence shown here is derived from an EMBL/GenBank/DDBJ whole genome shotgun (WGS) entry which is preliminary data.</text>
</comment>
<evidence type="ECO:0000313" key="2">
    <source>
        <dbReference type="Proteomes" id="UP000305778"/>
    </source>
</evidence>
<organism evidence="1 2">
    <name type="scientific">Actinacidiphila oryziradicis</name>
    <dbReference type="NCBI Taxonomy" id="2571141"/>
    <lineage>
        <taxon>Bacteria</taxon>
        <taxon>Bacillati</taxon>
        <taxon>Actinomycetota</taxon>
        <taxon>Actinomycetes</taxon>
        <taxon>Kitasatosporales</taxon>
        <taxon>Streptomycetaceae</taxon>
        <taxon>Actinacidiphila</taxon>
    </lineage>
</organism>
<name>A0A4U0SND7_9ACTN</name>
<evidence type="ECO:0000313" key="1">
    <source>
        <dbReference type="EMBL" id="TKA10693.1"/>
    </source>
</evidence>
<keyword evidence="2" id="KW-1185">Reference proteome</keyword>